<evidence type="ECO:0000256" key="3">
    <source>
        <dbReference type="ARBA" id="ARBA00022240"/>
    </source>
</evidence>
<dbReference type="InterPro" id="IPR022676">
    <property type="entry name" value="NMT_N"/>
</dbReference>
<dbReference type="InterPro" id="IPR000903">
    <property type="entry name" value="NMT"/>
</dbReference>
<evidence type="ECO:0000256" key="2">
    <source>
        <dbReference type="ARBA" id="ARBA00012923"/>
    </source>
</evidence>
<dbReference type="SUPFAM" id="SSF55729">
    <property type="entry name" value="Acyl-CoA N-acyltransferases (Nat)"/>
    <property type="match status" value="2"/>
</dbReference>
<dbReference type="EMBL" id="CP142726">
    <property type="protein sequence ID" value="WUR02378.1"/>
    <property type="molecule type" value="Genomic_DNA"/>
</dbReference>
<evidence type="ECO:0000259" key="8">
    <source>
        <dbReference type="Pfam" id="PF01233"/>
    </source>
</evidence>
<feature type="domain" description="Glycylpeptide N-tetradecanoyltransferase N-terminal" evidence="8">
    <location>
        <begin position="26"/>
        <end position="169"/>
    </location>
</feature>
<dbReference type="GO" id="GO:0004379">
    <property type="term" value="F:glycylpeptide N-tetradecanoyltransferase activity"/>
    <property type="evidence" value="ECO:0007669"/>
    <property type="project" value="UniProtKB-EC"/>
</dbReference>
<sequence length="356" mass="41773">MSIENHSFWNKQPVGVEEGANDLIKYPNKISTESYKLPEGFSFENISDYKELSKFLSENYVEDVDNEFRLLYSESFFSWFINNPKHKAEYSLGLKFNNYLVGYIFGKETDIMIDNVTKKVAAINFLCVTKDLRSRRITPILIKEITRRFNCNGVYQGIFTAGTPLFFEICSVKYWHMPLNIKKLTSVDYMDSIAELPSLKSRPETRLLEEKDIPRCYELYKEDMKKYKLCDNMDREDFEHFISNKIMKVLVNEKENIITSFGCYYILDTMAIKKNIKISGAYLSLVCGDNIKEMIEDLIHASNKERCDVFNGIDIGKSGMKFKEMGFLEGTGKLKYYLYNWKIGRLDKSEIFYYMH</sequence>
<dbReference type="Proteomes" id="UP001334084">
    <property type="component" value="Chromosome 1"/>
</dbReference>
<dbReference type="PANTHER" id="PTHR11377:SF5">
    <property type="entry name" value="GLYCYLPEPTIDE N-TETRADECANOYLTRANSFERASE"/>
    <property type="match status" value="1"/>
</dbReference>
<dbReference type="GO" id="GO:0005737">
    <property type="term" value="C:cytoplasm"/>
    <property type="evidence" value="ECO:0007669"/>
    <property type="project" value="TreeGrafter"/>
</dbReference>
<evidence type="ECO:0000313" key="10">
    <source>
        <dbReference type="EMBL" id="WUR02378.1"/>
    </source>
</evidence>
<name>A0AAX4J8Y8_9MICR</name>
<proteinExistence type="inferred from homology"/>
<dbReference type="KEGG" id="vnx:VNE69_01316"/>
<evidence type="ECO:0000256" key="1">
    <source>
        <dbReference type="ARBA" id="ARBA00009469"/>
    </source>
</evidence>
<dbReference type="EC" id="2.3.1.97" evidence="2 6"/>
<dbReference type="PIRSF" id="PIRSF015892">
    <property type="entry name" value="N-myristl_transf"/>
    <property type="match status" value="1"/>
</dbReference>
<keyword evidence="11" id="KW-1185">Reference proteome</keyword>
<dbReference type="PANTHER" id="PTHR11377">
    <property type="entry name" value="N-MYRISTOYL TRANSFERASE"/>
    <property type="match status" value="1"/>
</dbReference>
<evidence type="ECO:0000256" key="6">
    <source>
        <dbReference type="RuleBase" id="RU000586"/>
    </source>
</evidence>
<dbReference type="Pfam" id="PF02799">
    <property type="entry name" value="NMT_C"/>
    <property type="match status" value="1"/>
</dbReference>
<gene>
    <name evidence="10" type="ORF">VNE69_01316</name>
</gene>
<keyword evidence="5 6" id="KW-0012">Acyltransferase</keyword>
<organism evidence="10 11">
    <name type="scientific">Vairimorpha necatrix</name>
    <dbReference type="NCBI Taxonomy" id="6039"/>
    <lineage>
        <taxon>Eukaryota</taxon>
        <taxon>Fungi</taxon>
        <taxon>Fungi incertae sedis</taxon>
        <taxon>Microsporidia</taxon>
        <taxon>Nosematidae</taxon>
        <taxon>Vairimorpha</taxon>
    </lineage>
</organism>
<evidence type="ECO:0000256" key="7">
    <source>
        <dbReference type="RuleBase" id="RU004178"/>
    </source>
</evidence>
<dbReference type="Pfam" id="PF01233">
    <property type="entry name" value="NMT"/>
    <property type="match status" value="1"/>
</dbReference>
<dbReference type="AlphaFoldDB" id="A0AAX4J8Y8"/>
<accession>A0AAX4J8Y8</accession>
<comment type="similarity">
    <text evidence="1 7">Belongs to the NMT family.</text>
</comment>
<dbReference type="InterPro" id="IPR022677">
    <property type="entry name" value="NMT_C"/>
</dbReference>
<evidence type="ECO:0000256" key="5">
    <source>
        <dbReference type="ARBA" id="ARBA00023315"/>
    </source>
</evidence>
<feature type="domain" description="Glycylpeptide N-tetradecanoyltransferase C-terminal" evidence="9">
    <location>
        <begin position="187"/>
        <end position="346"/>
    </location>
</feature>
<protein>
    <recommendedName>
        <fullName evidence="3 6">Glycylpeptide N-tetradecanoyltransferase</fullName>
        <ecNumber evidence="2 6">2.3.1.97</ecNumber>
    </recommendedName>
</protein>
<comment type="catalytic activity">
    <reaction evidence="6">
        <text>N-terminal glycyl-[protein] + tetradecanoyl-CoA = N-tetradecanoylglycyl-[protein] + CoA + H(+)</text>
        <dbReference type="Rhea" id="RHEA:15521"/>
        <dbReference type="Rhea" id="RHEA-COMP:12666"/>
        <dbReference type="Rhea" id="RHEA-COMP:12667"/>
        <dbReference type="ChEBI" id="CHEBI:15378"/>
        <dbReference type="ChEBI" id="CHEBI:57287"/>
        <dbReference type="ChEBI" id="CHEBI:57385"/>
        <dbReference type="ChEBI" id="CHEBI:64723"/>
        <dbReference type="ChEBI" id="CHEBI:133050"/>
        <dbReference type="EC" id="2.3.1.97"/>
    </reaction>
</comment>
<reference evidence="10" key="1">
    <citation type="journal article" date="2024" name="BMC Genomics">
        <title>Functional annotation of a divergent genome using sequence and structure-based similarity.</title>
        <authorList>
            <person name="Svedberg D."/>
            <person name="Winiger R.R."/>
            <person name="Berg A."/>
            <person name="Sharma H."/>
            <person name="Tellgren-Roth C."/>
            <person name="Debrunner-Vossbrinck B.A."/>
            <person name="Vossbrinck C.R."/>
            <person name="Barandun J."/>
        </authorList>
    </citation>
    <scope>NUCLEOTIDE SEQUENCE</scope>
    <source>
        <strain evidence="10">Illinois isolate</strain>
    </source>
</reference>
<dbReference type="RefSeq" id="XP_065328523.1">
    <property type="nucleotide sequence ID" value="XM_065472451.1"/>
</dbReference>
<dbReference type="Gene3D" id="3.40.630.170">
    <property type="match status" value="1"/>
</dbReference>
<dbReference type="GeneID" id="90540180"/>
<keyword evidence="4 6" id="KW-0808">Transferase</keyword>
<evidence type="ECO:0000259" key="9">
    <source>
        <dbReference type="Pfam" id="PF02799"/>
    </source>
</evidence>
<dbReference type="InterPro" id="IPR016181">
    <property type="entry name" value="Acyl_CoA_acyltransferase"/>
</dbReference>
<evidence type="ECO:0000313" key="11">
    <source>
        <dbReference type="Proteomes" id="UP001334084"/>
    </source>
</evidence>
<comment type="function">
    <text evidence="6">Adds a myristoyl group to the N-terminal glycine residue of certain cellular proteins.</text>
</comment>
<evidence type="ECO:0000256" key="4">
    <source>
        <dbReference type="ARBA" id="ARBA00022679"/>
    </source>
</evidence>